<dbReference type="Gene3D" id="3.10.100.10">
    <property type="entry name" value="Mannose-Binding Protein A, subunit A"/>
    <property type="match status" value="1"/>
</dbReference>
<dbReference type="SMART" id="SM00034">
    <property type="entry name" value="CLECT"/>
    <property type="match status" value="1"/>
</dbReference>
<feature type="signal peptide" evidence="2">
    <location>
        <begin position="1"/>
        <end position="18"/>
    </location>
</feature>
<evidence type="ECO:0000313" key="5">
    <source>
        <dbReference type="RefSeq" id="XP_017783958.1"/>
    </source>
</evidence>
<keyword evidence="2" id="KW-0732">Signal</keyword>
<dbReference type="PROSITE" id="PS00615">
    <property type="entry name" value="C_TYPE_LECTIN_1"/>
    <property type="match status" value="1"/>
</dbReference>
<organism evidence="4 5">
    <name type="scientific">Nicrophorus vespilloides</name>
    <name type="common">Boreal carrion beetle</name>
    <dbReference type="NCBI Taxonomy" id="110193"/>
    <lineage>
        <taxon>Eukaryota</taxon>
        <taxon>Metazoa</taxon>
        <taxon>Ecdysozoa</taxon>
        <taxon>Arthropoda</taxon>
        <taxon>Hexapoda</taxon>
        <taxon>Insecta</taxon>
        <taxon>Pterygota</taxon>
        <taxon>Neoptera</taxon>
        <taxon>Endopterygota</taxon>
        <taxon>Coleoptera</taxon>
        <taxon>Polyphaga</taxon>
        <taxon>Staphyliniformia</taxon>
        <taxon>Silphidae</taxon>
        <taxon>Nicrophorinae</taxon>
        <taxon>Nicrophorus</taxon>
    </lineage>
</organism>
<dbReference type="InterPro" id="IPR018378">
    <property type="entry name" value="C-type_lectin_CS"/>
</dbReference>
<dbReference type="InterPro" id="IPR016187">
    <property type="entry name" value="CTDL_fold"/>
</dbReference>
<dbReference type="Pfam" id="PF00059">
    <property type="entry name" value="Lectin_C"/>
    <property type="match status" value="1"/>
</dbReference>
<dbReference type="CDD" id="cd00037">
    <property type="entry name" value="CLECT"/>
    <property type="match status" value="1"/>
</dbReference>
<feature type="chain" id="PRO_5047512128" evidence="2">
    <location>
        <begin position="19"/>
        <end position="160"/>
    </location>
</feature>
<dbReference type="Proteomes" id="UP000695000">
    <property type="component" value="Unplaced"/>
</dbReference>
<protein>
    <submittedName>
        <fullName evidence="5">C-type lectin 37Db-like</fullName>
    </submittedName>
</protein>
<evidence type="ECO:0000256" key="1">
    <source>
        <dbReference type="ARBA" id="ARBA00023157"/>
    </source>
</evidence>
<evidence type="ECO:0000259" key="3">
    <source>
        <dbReference type="PROSITE" id="PS50041"/>
    </source>
</evidence>
<dbReference type="PROSITE" id="PS50041">
    <property type="entry name" value="C_TYPE_LECTIN_2"/>
    <property type="match status" value="1"/>
</dbReference>
<dbReference type="PANTHER" id="PTHR22802">
    <property type="entry name" value="C-TYPE LECTIN SUPERFAMILY MEMBER"/>
    <property type="match status" value="1"/>
</dbReference>
<name>A0ABM1NAV8_NICVS</name>
<sequence>MSKRVLLLLFICFAAISALPNNKKVKRQATHEFGNKDYYLESLIKANFHNAFMFCQRLGMQLLTINSNEEYDYLYKLITTELSFGPDSKLWTSGTDIAREGKFHWLSTGYPVKINKWLPGEPDNDNGEHCMEFWNNNGNIGLNDDKCHSENYFICEKKKN</sequence>
<dbReference type="SUPFAM" id="SSF56436">
    <property type="entry name" value="C-type lectin-like"/>
    <property type="match status" value="1"/>
</dbReference>
<reference evidence="5" key="1">
    <citation type="submission" date="2025-08" db="UniProtKB">
        <authorList>
            <consortium name="RefSeq"/>
        </authorList>
    </citation>
    <scope>IDENTIFICATION</scope>
    <source>
        <tissue evidence="5">Whole Larva</tissue>
    </source>
</reference>
<feature type="domain" description="C-type lectin" evidence="3">
    <location>
        <begin position="33"/>
        <end position="156"/>
    </location>
</feature>
<dbReference type="InterPro" id="IPR016186">
    <property type="entry name" value="C-type_lectin-like/link_sf"/>
</dbReference>
<dbReference type="InterPro" id="IPR001304">
    <property type="entry name" value="C-type_lectin-like"/>
</dbReference>
<dbReference type="InterPro" id="IPR051004">
    <property type="entry name" value="DC-SIGN_domain-containing"/>
</dbReference>
<gene>
    <name evidence="5" type="primary">LOC108567794</name>
</gene>
<keyword evidence="1" id="KW-1015">Disulfide bond</keyword>
<evidence type="ECO:0000313" key="4">
    <source>
        <dbReference type="Proteomes" id="UP000695000"/>
    </source>
</evidence>
<keyword evidence="4" id="KW-1185">Reference proteome</keyword>
<dbReference type="RefSeq" id="XP_017783958.1">
    <property type="nucleotide sequence ID" value="XM_017928469.1"/>
</dbReference>
<proteinExistence type="predicted"/>
<evidence type="ECO:0000256" key="2">
    <source>
        <dbReference type="SAM" id="SignalP"/>
    </source>
</evidence>
<dbReference type="PANTHER" id="PTHR22802:SF465">
    <property type="entry name" value="AT17652P-RELATED"/>
    <property type="match status" value="1"/>
</dbReference>
<accession>A0ABM1NAV8</accession>
<dbReference type="GeneID" id="108567794"/>